<keyword evidence="1" id="KW-1133">Transmembrane helix</keyword>
<dbReference type="Proteomes" id="UP000028782">
    <property type="component" value="Chromosome"/>
</dbReference>
<evidence type="ECO:0000256" key="1">
    <source>
        <dbReference type="SAM" id="Phobius"/>
    </source>
</evidence>
<dbReference type="HOGENOM" id="CLU_3395955_0_0_4"/>
<accession>A0A076PIG1</accession>
<organism evidence="2 3">
    <name type="scientific">Comamonas testosteroni TK102</name>
    <dbReference type="NCBI Taxonomy" id="1392005"/>
    <lineage>
        <taxon>Bacteria</taxon>
        <taxon>Pseudomonadati</taxon>
        <taxon>Pseudomonadota</taxon>
        <taxon>Betaproteobacteria</taxon>
        <taxon>Burkholderiales</taxon>
        <taxon>Comamonadaceae</taxon>
        <taxon>Comamonas</taxon>
    </lineage>
</organism>
<keyword evidence="1" id="KW-0812">Transmembrane</keyword>
<reference evidence="2 3" key="1">
    <citation type="journal article" date="2014" name="Genome Announc.">
        <title>Complete Genome Sequence of Polychlorinated Biphenyl Degrader Comamonas testosteroni TK102 (NBRC 109938).</title>
        <authorList>
            <person name="Fukuda K."/>
            <person name="Hosoyama A."/>
            <person name="Tsuchikane K."/>
            <person name="Ohji S."/>
            <person name="Yamazoe A."/>
            <person name="Fujita N."/>
            <person name="Shintani M."/>
            <person name="Kimbara K."/>
        </authorList>
    </citation>
    <scope>NUCLEOTIDE SEQUENCE [LARGE SCALE GENOMIC DNA]</scope>
    <source>
        <strain evidence="2">TK102</strain>
    </source>
</reference>
<dbReference type="EMBL" id="CP006704">
    <property type="protein sequence ID" value="AIJ45428.1"/>
    <property type="molecule type" value="Genomic_DNA"/>
</dbReference>
<name>A0A076PIG1_COMTE</name>
<evidence type="ECO:0000313" key="2">
    <source>
        <dbReference type="EMBL" id="AIJ45428.1"/>
    </source>
</evidence>
<sequence length="31" mass="3612">MGAFFHAREGYDMGFWIVITMVLCGCIIFWP</sequence>
<proteinExistence type="predicted"/>
<dbReference type="AlphaFoldDB" id="A0A076PIG1"/>
<dbReference type="KEGG" id="ctes:O987_06350"/>
<keyword evidence="1" id="KW-0472">Membrane</keyword>
<protein>
    <submittedName>
        <fullName evidence="2">Uncharacterized protein</fullName>
    </submittedName>
</protein>
<feature type="transmembrane region" description="Helical" evidence="1">
    <location>
        <begin position="13"/>
        <end position="30"/>
    </location>
</feature>
<gene>
    <name evidence="2" type="ORF">O987_06350</name>
</gene>
<evidence type="ECO:0000313" key="3">
    <source>
        <dbReference type="Proteomes" id="UP000028782"/>
    </source>
</evidence>